<dbReference type="EMBL" id="KZ084125">
    <property type="protein sequence ID" value="OSC99672.1"/>
    <property type="molecule type" value="Genomic_DNA"/>
</dbReference>
<dbReference type="AlphaFoldDB" id="A0A1Y2IGK9"/>
<feature type="region of interest" description="Disordered" evidence="1">
    <location>
        <begin position="168"/>
        <end position="191"/>
    </location>
</feature>
<accession>A0A1Y2IGK9</accession>
<evidence type="ECO:0000313" key="3">
    <source>
        <dbReference type="Proteomes" id="UP000193067"/>
    </source>
</evidence>
<evidence type="ECO:0000256" key="1">
    <source>
        <dbReference type="SAM" id="MobiDB-lite"/>
    </source>
</evidence>
<evidence type="ECO:0000313" key="2">
    <source>
        <dbReference type="EMBL" id="OSC99672.1"/>
    </source>
</evidence>
<reference evidence="2 3" key="1">
    <citation type="journal article" date="2015" name="Biotechnol. Biofuels">
        <title>Enhanced degradation of softwood versus hardwood by the white-rot fungus Pycnoporus coccineus.</title>
        <authorList>
            <person name="Couturier M."/>
            <person name="Navarro D."/>
            <person name="Chevret D."/>
            <person name="Henrissat B."/>
            <person name="Piumi F."/>
            <person name="Ruiz-Duenas F.J."/>
            <person name="Martinez A.T."/>
            <person name="Grigoriev I.V."/>
            <person name="Riley R."/>
            <person name="Lipzen A."/>
            <person name="Berrin J.G."/>
            <person name="Master E.R."/>
            <person name="Rosso M.N."/>
        </authorList>
    </citation>
    <scope>NUCLEOTIDE SEQUENCE [LARGE SCALE GENOMIC DNA]</scope>
    <source>
        <strain evidence="2 3">BRFM310</strain>
    </source>
</reference>
<protein>
    <submittedName>
        <fullName evidence="2">Uncharacterized protein</fullName>
    </submittedName>
</protein>
<feature type="compositionally biased region" description="Polar residues" evidence="1">
    <location>
        <begin position="1"/>
        <end position="10"/>
    </location>
</feature>
<organism evidence="2 3">
    <name type="scientific">Trametes coccinea (strain BRFM310)</name>
    <name type="common">Pycnoporus coccineus</name>
    <dbReference type="NCBI Taxonomy" id="1353009"/>
    <lineage>
        <taxon>Eukaryota</taxon>
        <taxon>Fungi</taxon>
        <taxon>Dikarya</taxon>
        <taxon>Basidiomycota</taxon>
        <taxon>Agaricomycotina</taxon>
        <taxon>Agaricomycetes</taxon>
        <taxon>Polyporales</taxon>
        <taxon>Polyporaceae</taxon>
        <taxon>Trametes</taxon>
    </lineage>
</organism>
<feature type="compositionally biased region" description="Basic and acidic residues" evidence="1">
    <location>
        <begin position="335"/>
        <end position="346"/>
    </location>
</feature>
<feature type="region of interest" description="Disordered" evidence="1">
    <location>
        <begin position="330"/>
        <end position="368"/>
    </location>
</feature>
<dbReference type="OrthoDB" id="2758851at2759"/>
<sequence length="531" mass="57374">MQDCQETVQSEPVADQDSAQTSSVRADTCERLHVHSVDHNSGCFSQSWPSSSPLSSSPLPMTPALLDEDLVLACCATTAASSVSRRTPSTRDADRHLTKDFIVADEGREPCDAADGSIATCQDTFYAALNDLLSTVQRESSHRTSPHLSGIASSPALPNSVCSGGSGCPMTLSSQDHPTPPGLANSGDSLLLGVDNHDTSLKQSLVLSDKSTSTSTRIYSNTDGSKKRARDFLLASVARASSTDAVLDNHGTRNSYLTSTKKRRVSLTGLHPAGVEDCRRGSSKRSGLGLDGAFGLRYAKRPGSLRRAESLRSEMSFSSHVPHDMFEVLSQGPLDSRDDPSRRDLSKPLMSNISLPVDNAPTVPTTPTAQLEREKSEDGLAQLPVIAPPPFELLPRAPLSAEEAAERRISTLLEKELQTRIGEGLRGEEVITTMGLRSKAQYEDEEERFWLGDDIDMNETEEHIVELCVSSDDQPTVPSKPRACEKSGQIQPSPSRLSRAAICVSPVDIGVDRMMLDDILQWFLEVHLAGP</sequence>
<keyword evidence="3" id="KW-1185">Reference proteome</keyword>
<gene>
    <name evidence="2" type="ORF">PYCCODRAFT_801856</name>
</gene>
<proteinExistence type="predicted"/>
<dbReference type="STRING" id="1353009.A0A1Y2IGK9"/>
<name>A0A1Y2IGK9_TRAC3</name>
<dbReference type="Proteomes" id="UP000193067">
    <property type="component" value="Unassembled WGS sequence"/>
</dbReference>
<feature type="region of interest" description="Disordered" evidence="1">
    <location>
        <begin position="1"/>
        <end position="25"/>
    </location>
</feature>